<keyword evidence="2" id="KW-1185">Reference proteome</keyword>
<dbReference type="Proteomes" id="UP001158048">
    <property type="component" value="Unassembled WGS sequence"/>
</dbReference>
<proteinExistence type="predicted"/>
<dbReference type="EMBL" id="FXUY01000001">
    <property type="protein sequence ID" value="SMQ22690.1"/>
    <property type="molecule type" value="Genomic_DNA"/>
</dbReference>
<organism evidence="1 2">
    <name type="scientific">Pseudomonas helmanticensis</name>
    <dbReference type="NCBI Taxonomy" id="1471381"/>
    <lineage>
        <taxon>Bacteria</taxon>
        <taxon>Pseudomonadati</taxon>
        <taxon>Pseudomonadota</taxon>
        <taxon>Gammaproteobacteria</taxon>
        <taxon>Pseudomonadales</taxon>
        <taxon>Pseudomonadaceae</taxon>
        <taxon>Pseudomonas</taxon>
    </lineage>
</organism>
<reference evidence="1" key="1">
    <citation type="submission" date="2017-05" db="EMBL/GenBank/DDBJ databases">
        <authorList>
            <person name="Varghese N."/>
            <person name="Submissions S."/>
        </authorList>
    </citation>
    <scope>NUCLEOTIDE SEQUENCE</scope>
    <source>
        <strain evidence="1">LMG 28168</strain>
    </source>
</reference>
<protein>
    <submittedName>
        <fullName evidence="1">Cytochrome c</fullName>
    </submittedName>
</protein>
<comment type="caution">
    <text evidence="1">The sequence shown here is derived from an EMBL/GenBank/DDBJ whole genome shotgun (WGS) entry which is preliminary data.</text>
</comment>
<name>A0ACD2U037_9PSED</name>
<evidence type="ECO:0000313" key="2">
    <source>
        <dbReference type="Proteomes" id="UP001158048"/>
    </source>
</evidence>
<accession>A0ACD2U037</accession>
<sequence>MVALAQLHDTVLDGPMKNTASLFLTLMFSAGLFSSIAQAAGDPEAGAKIFPRLCGGCHQVGESARPGFGPQLNGIFGRPAGTSANYVYSEAMKNSGVTWDRDTLTAYLKDPKGVVPGTRMIFWGLSDEEKLDNLLAYLQTFPAQL</sequence>
<evidence type="ECO:0000313" key="1">
    <source>
        <dbReference type="EMBL" id="SMQ22690.1"/>
    </source>
</evidence>
<gene>
    <name evidence="1" type="ORF">SAMN04488483_0499</name>
</gene>